<dbReference type="Pfam" id="PF13304">
    <property type="entry name" value="AAA_21"/>
    <property type="match status" value="1"/>
</dbReference>
<reference evidence="5" key="1">
    <citation type="journal article" date="2019" name="Int. J. Syst. Evol. Microbiol.">
        <title>The Global Catalogue of Microorganisms (GCM) 10K type strain sequencing project: providing services to taxonomists for standard genome sequencing and annotation.</title>
        <authorList>
            <consortium name="The Broad Institute Genomics Platform"/>
            <consortium name="The Broad Institute Genome Sequencing Center for Infectious Disease"/>
            <person name="Wu L."/>
            <person name="Ma J."/>
        </authorList>
    </citation>
    <scope>NUCLEOTIDE SEQUENCE [LARGE SCALE GENOMIC DNA]</scope>
    <source>
        <strain evidence="5">JCM 31319</strain>
    </source>
</reference>
<dbReference type="Pfam" id="PF13476">
    <property type="entry name" value="AAA_23"/>
    <property type="match status" value="1"/>
</dbReference>
<keyword evidence="5" id="KW-1185">Reference proteome</keyword>
<evidence type="ECO:0000259" key="2">
    <source>
        <dbReference type="Pfam" id="PF13304"/>
    </source>
</evidence>
<dbReference type="PANTHER" id="PTHR43581">
    <property type="entry name" value="ATP/GTP PHOSPHATASE"/>
    <property type="match status" value="1"/>
</dbReference>
<dbReference type="Proteomes" id="UP001597094">
    <property type="component" value="Unassembled WGS sequence"/>
</dbReference>
<evidence type="ECO:0000313" key="4">
    <source>
        <dbReference type="EMBL" id="MFD1185260.1"/>
    </source>
</evidence>
<proteinExistence type="predicted"/>
<feature type="domain" description="ATPase AAA-type core" evidence="2">
    <location>
        <begin position="180"/>
        <end position="298"/>
    </location>
</feature>
<dbReference type="InterPro" id="IPR003812">
    <property type="entry name" value="Fido"/>
</dbReference>
<comment type="caution">
    <text evidence="4">The sequence shown here is derived from an EMBL/GenBank/DDBJ whole genome shotgun (WGS) entry which is preliminary data.</text>
</comment>
<gene>
    <name evidence="4" type="ORF">ACFQ2O_03505</name>
</gene>
<dbReference type="Gene3D" id="1.10.3290.10">
    <property type="entry name" value="Fido-like domain"/>
    <property type="match status" value="1"/>
</dbReference>
<dbReference type="Gene3D" id="3.40.50.300">
    <property type="entry name" value="P-loop containing nucleotide triphosphate hydrolases"/>
    <property type="match status" value="1"/>
</dbReference>
<dbReference type="PANTHER" id="PTHR43581:SF2">
    <property type="entry name" value="EXCINUCLEASE ATPASE SUBUNIT"/>
    <property type="match status" value="1"/>
</dbReference>
<dbReference type="InterPro" id="IPR036597">
    <property type="entry name" value="Fido-like_dom_sf"/>
</dbReference>
<dbReference type="InterPro" id="IPR038729">
    <property type="entry name" value="Rad50/SbcC_AAA"/>
</dbReference>
<evidence type="ECO:0000259" key="1">
    <source>
        <dbReference type="Pfam" id="PF02661"/>
    </source>
</evidence>
<name>A0ABW3SLS1_9BACT</name>
<dbReference type="SUPFAM" id="SSF52540">
    <property type="entry name" value="P-loop containing nucleoside triphosphate hydrolases"/>
    <property type="match status" value="1"/>
</dbReference>
<dbReference type="InterPro" id="IPR027417">
    <property type="entry name" value="P-loop_NTPase"/>
</dbReference>
<feature type="domain" description="Rad50/SbcC-type AAA" evidence="3">
    <location>
        <begin position="2"/>
        <end position="33"/>
    </location>
</feature>
<dbReference type="Pfam" id="PF02661">
    <property type="entry name" value="Fic"/>
    <property type="match status" value="1"/>
</dbReference>
<dbReference type="RefSeq" id="WP_377523048.1">
    <property type="nucleotide sequence ID" value="NZ_JBHTLD010000017.1"/>
</dbReference>
<dbReference type="InterPro" id="IPR003959">
    <property type="entry name" value="ATPase_AAA_core"/>
</dbReference>
<dbReference type="SUPFAM" id="SSF140931">
    <property type="entry name" value="Fic-like"/>
    <property type="match status" value="1"/>
</dbReference>
<evidence type="ECO:0000313" key="5">
    <source>
        <dbReference type="Proteomes" id="UP001597094"/>
    </source>
</evidence>
<accession>A0ABW3SLS1</accession>
<protein>
    <submittedName>
        <fullName evidence="4">AAA family ATPase</fullName>
    </submittedName>
</protein>
<dbReference type="InterPro" id="IPR051396">
    <property type="entry name" value="Bact_Antivir_Def_Nuclease"/>
</dbReference>
<feature type="domain" description="Fido" evidence="1">
    <location>
        <begin position="410"/>
        <end position="489"/>
    </location>
</feature>
<dbReference type="EMBL" id="JBHTLD010000017">
    <property type="protein sequence ID" value="MFD1185260.1"/>
    <property type="molecule type" value="Genomic_DNA"/>
</dbReference>
<evidence type="ECO:0000259" key="3">
    <source>
        <dbReference type="Pfam" id="PF13476"/>
    </source>
</evidence>
<organism evidence="4 5">
    <name type="scientific">Pontibacter rugosus</name>
    <dbReference type="NCBI Taxonomy" id="1745966"/>
    <lineage>
        <taxon>Bacteria</taxon>
        <taxon>Pseudomonadati</taxon>
        <taxon>Bacteroidota</taxon>
        <taxon>Cytophagia</taxon>
        <taxon>Cytophagales</taxon>
        <taxon>Hymenobacteraceae</taxon>
        <taxon>Pontibacter</taxon>
    </lineage>
</organism>
<sequence length="505" mass="57170">MRSYTKVEIRFSPGINLLVGANNAGKSTVIKALYKPQKEYSLTKPDIRKTKQEGAIAVRFAGATGNDFSLFQPTGMSEVTRLLPEMHEVTVLFCLCGAGEKKESYVYQPADERSVLQYHKRGKDENGRLVNLVEFTKLPDKESDQNFIYPFFAKRKHHHSYHHSGEDSMFQVHEDLSNLAAKIQNISNSSHYQNAEFDRLSRDILGFTVGLIPGEQHERKVGVFVDSYTTIPLESMGEGVLNVLGLIVILLTEDHKLFLIEELENDLHPAALKKLLDLIIQKAGSNQFVISTHSNIVVKYLGSVPDSNLLHITWQSFEAGVHKAIRVPTSQVKKVSAAPEDRMLLLQDLGYDLFDFALLCIKCDDMGEYTTAADDNLLGIGDKARLNELEAKGVLKAEEFILDLDFPVEVSTSLLLEIHKIAFGEIYEWAGTWRKKDLQVGTYAPPKFYDVPRLMAEFIYEMNKYWLPVKGENELVRLLPWVHHRMVHIPPSCQRERAIIAPANQ</sequence>